<evidence type="ECO:0000313" key="3">
    <source>
        <dbReference type="Proteomes" id="UP001234178"/>
    </source>
</evidence>
<evidence type="ECO:0000313" key="2">
    <source>
        <dbReference type="EMBL" id="KAK4003725.1"/>
    </source>
</evidence>
<organism evidence="2 3">
    <name type="scientific">Daphnia magna</name>
    <dbReference type="NCBI Taxonomy" id="35525"/>
    <lineage>
        <taxon>Eukaryota</taxon>
        <taxon>Metazoa</taxon>
        <taxon>Ecdysozoa</taxon>
        <taxon>Arthropoda</taxon>
        <taxon>Crustacea</taxon>
        <taxon>Branchiopoda</taxon>
        <taxon>Diplostraca</taxon>
        <taxon>Cladocera</taxon>
        <taxon>Anomopoda</taxon>
        <taxon>Daphniidae</taxon>
        <taxon>Daphnia</taxon>
    </lineage>
</organism>
<name>A0ABQ9YSY2_9CRUS</name>
<accession>A0ABQ9YSY2</accession>
<sequence length="332" mass="37928">MELAENTSSLVLGGIQMHWKGKYNNLNKENDLKRGEEILYYIIETEEEVEPGELKIIFGKIPIYWVNEDYRYFLYQDSSYTKTSSVGDPMNWSNKTFKWHQYPIDSWVEFDVGEVIDPDKKRSIQKVEHTTKRPKPVEDDLQLNVTELNNTIPGISDDSECGASGSNQQSSQASYAEPACDSKDYLIGDLNSKNQCGFNYLTSSAEILNSFETTTPITMHHNRVPEMPYSDNHKLHEISTTVIQHSSQLSYTTYGAQSTNLANNQFEMMIDFLHQLQSTTNEKLEKLLFRIDCLEKILTNSLPSSAAGHLKKHIDFFTVQVNPFLGKLPLDS</sequence>
<feature type="compositionally biased region" description="Low complexity" evidence="1">
    <location>
        <begin position="162"/>
        <end position="174"/>
    </location>
</feature>
<feature type="region of interest" description="Disordered" evidence="1">
    <location>
        <begin position="154"/>
        <end position="175"/>
    </location>
</feature>
<comment type="caution">
    <text evidence="2">The sequence shown here is derived from an EMBL/GenBank/DDBJ whole genome shotgun (WGS) entry which is preliminary data.</text>
</comment>
<protein>
    <submittedName>
        <fullName evidence="2">Uncharacterized protein</fullName>
    </submittedName>
</protein>
<dbReference type="EMBL" id="JAOYFB010000001">
    <property type="protein sequence ID" value="KAK4003725.1"/>
    <property type="molecule type" value="Genomic_DNA"/>
</dbReference>
<keyword evidence="3" id="KW-1185">Reference proteome</keyword>
<dbReference type="Proteomes" id="UP001234178">
    <property type="component" value="Unassembled WGS sequence"/>
</dbReference>
<proteinExistence type="predicted"/>
<gene>
    <name evidence="2" type="ORF">OUZ56_005480</name>
</gene>
<evidence type="ECO:0000256" key="1">
    <source>
        <dbReference type="SAM" id="MobiDB-lite"/>
    </source>
</evidence>
<reference evidence="2 3" key="1">
    <citation type="journal article" date="2023" name="Nucleic Acids Res.">
        <title>The hologenome of Daphnia magna reveals possible DNA methylation and microbiome-mediated evolution of the host genome.</title>
        <authorList>
            <person name="Chaturvedi A."/>
            <person name="Li X."/>
            <person name="Dhandapani V."/>
            <person name="Marshall H."/>
            <person name="Kissane S."/>
            <person name="Cuenca-Cambronero M."/>
            <person name="Asole G."/>
            <person name="Calvet F."/>
            <person name="Ruiz-Romero M."/>
            <person name="Marangio P."/>
            <person name="Guigo R."/>
            <person name="Rago D."/>
            <person name="Mirbahai L."/>
            <person name="Eastwood N."/>
            <person name="Colbourne J.K."/>
            <person name="Zhou J."/>
            <person name="Mallon E."/>
            <person name="Orsini L."/>
        </authorList>
    </citation>
    <scope>NUCLEOTIDE SEQUENCE [LARGE SCALE GENOMIC DNA]</scope>
    <source>
        <strain evidence="2">LRV0_1</strain>
    </source>
</reference>